<evidence type="ECO:0000256" key="2">
    <source>
        <dbReference type="ARBA" id="ARBA00022692"/>
    </source>
</evidence>
<keyword evidence="13" id="KW-1185">Reference proteome</keyword>
<accession>W1NA88</accession>
<organism evidence="12 13">
    <name type="scientific">Halomonas huangheensis</name>
    <dbReference type="NCBI Taxonomy" id="1178482"/>
    <lineage>
        <taxon>Bacteria</taxon>
        <taxon>Pseudomonadati</taxon>
        <taxon>Pseudomonadota</taxon>
        <taxon>Gammaproteobacteria</taxon>
        <taxon>Oceanospirillales</taxon>
        <taxon>Halomonadaceae</taxon>
        <taxon>Halomonas</taxon>
    </lineage>
</organism>
<keyword evidence="2 8" id="KW-0812">Transmembrane</keyword>
<evidence type="ECO:0000256" key="9">
    <source>
        <dbReference type="SAM" id="Phobius"/>
    </source>
</evidence>
<name>W1NA88_9GAMM</name>
<comment type="caution">
    <text evidence="12">The sequence shown here is derived from an EMBL/GenBank/DDBJ whole genome shotgun (WGS) entry which is preliminary data.</text>
</comment>
<dbReference type="InterPro" id="IPR046342">
    <property type="entry name" value="CBS_dom_sf"/>
</dbReference>
<evidence type="ECO:0000259" key="11">
    <source>
        <dbReference type="PROSITE" id="PS51846"/>
    </source>
</evidence>
<evidence type="ECO:0000259" key="10">
    <source>
        <dbReference type="PROSITE" id="PS51371"/>
    </source>
</evidence>
<feature type="transmembrane region" description="Helical" evidence="9">
    <location>
        <begin position="111"/>
        <end position="131"/>
    </location>
</feature>
<dbReference type="SUPFAM" id="SSF54631">
    <property type="entry name" value="CBS-domain pair"/>
    <property type="match status" value="1"/>
</dbReference>
<evidence type="ECO:0000256" key="3">
    <source>
        <dbReference type="ARBA" id="ARBA00022737"/>
    </source>
</evidence>
<evidence type="ECO:0000313" key="12">
    <source>
        <dbReference type="EMBL" id="ERL52439.1"/>
    </source>
</evidence>
<evidence type="ECO:0000256" key="8">
    <source>
        <dbReference type="PROSITE-ProRule" id="PRU01193"/>
    </source>
</evidence>
<dbReference type="AlphaFoldDB" id="W1NA88"/>
<evidence type="ECO:0000256" key="1">
    <source>
        <dbReference type="ARBA" id="ARBA00004141"/>
    </source>
</evidence>
<dbReference type="InterPro" id="IPR000644">
    <property type="entry name" value="CBS_dom"/>
</dbReference>
<dbReference type="EMBL" id="AVBC01000019">
    <property type="protein sequence ID" value="ERL52439.1"/>
    <property type="molecule type" value="Genomic_DNA"/>
</dbReference>
<proteinExistence type="predicted"/>
<evidence type="ECO:0000256" key="7">
    <source>
        <dbReference type="PROSITE-ProRule" id="PRU00703"/>
    </source>
</evidence>
<dbReference type="CDD" id="cd04590">
    <property type="entry name" value="CBS_pair_CorC_HlyC_assoc"/>
    <property type="match status" value="1"/>
</dbReference>
<evidence type="ECO:0000313" key="13">
    <source>
        <dbReference type="Proteomes" id="UP000019113"/>
    </source>
</evidence>
<keyword evidence="5 7" id="KW-0129">CBS domain</keyword>
<dbReference type="PANTHER" id="PTHR22777:SF4">
    <property type="entry name" value="UPF0053 PROTEIN SLL1254"/>
    <property type="match status" value="1"/>
</dbReference>
<dbReference type="PATRIC" id="fig|1178482.3.peg.1312"/>
<protein>
    <recommendedName>
        <fullName evidence="14">Hemolysin</fullName>
    </recommendedName>
</protein>
<sequence length="374" mass="41421">MIHPALQHDSLYCTATFLVTYRGSMLLLAAFAIISISASFLCSILEAALLSLTPSYIAQLKDSEPRLHRRLAVLKQDIDKPLAAILTLNTIAHTGGATGVGAQVAVVFGEAWLGLASAIMTLLILVLSEIIPKTIGATYWRQLSRWLPPLLNGMVWTLRPFIWLSELITRRISHDAPGTDMRGEIKALARIGLDEQALDRDEARTITNILNLHEIQVSSVMTPRTVCISVRPSMSVAEFDTQLSRSPFTRFPVMDGGEHALGYVHKADTYHAEEQATMKEVMHPAPVVDSTDSVESVFLMMQRDRQHLAVVYDDNGTWVGLITMEDVIETILGEDIVDETDDVTNMRKYARQRWTQRIQASQSSGSQPAAPGEQ</sequence>
<reference evidence="12 13" key="1">
    <citation type="submission" date="2013-08" db="EMBL/GenBank/DDBJ databases">
        <title>draft genome of Halomonas huanghegensis, strain BJGMM-B45T.</title>
        <authorList>
            <person name="Miao C."/>
            <person name="Wan Y."/>
            <person name="Jin W."/>
        </authorList>
    </citation>
    <scope>NUCLEOTIDE SEQUENCE [LARGE SCALE GENOMIC DNA]</scope>
    <source>
        <strain evidence="12 13">BJGMM-B45</strain>
    </source>
</reference>
<dbReference type="Proteomes" id="UP000019113">
    <property type="component" value="Unassembled WGS sequence"/>
</dbReference>
<feature type="domain" description="CNNM transmembrane" evidence="11">
    <location>
        <begin position="21"/>
        <end position="202"/>
    </location>
</feature>
<evidence type="ECO:0000256" key="4">
    <source>
        <dbReference type="ARBA" id="ARBA00022989"/>
    </source>
</evidence>
<dbReference type="Pfam" id="PF00571">
    <property type="entry name" value="CBS"/>
    <property type="match status" value="2"/>
</dbReference>
<keyword evidence="4 8" id="KW-1133">Transmembrane helix</keyword>
<gene>
    <name evidence="12" type="ORF">BJB45_10760</name>
</gene>
<evidence type="ECO:0008006" key="14">
    <source>
        <dbReference type="Google" id="ProtNLM"/>
    </source>
</evidence>
<evidence type="ECO:0000256" key="6">
    <source>
        <dbReference type="ARBA" id="ARBA00023136"/>
    </source>
</evidence>
<keyword evidence="6 8" id="KW-0472">Membrane</keyword>
<dbReference type="PANTHER" id="PTHR22777">
    <property type="entry name" value="HEMOLYSIN-RELATED"/>
    <property type="match status" value="1"/>
</dbReference>
<dbReference type="STRING" id="1178482.AR456_16290"/>
<comment type="subcellular location">
    <subcellularLocation>
        <location evidence="1">Membrane</location>
        <topology evidence="1">Multi-pass membrane protein</topology>
    </subcellularLocation>
</comment>
<dbReference type="InterPro" id="IPR044751">
    <property type="entry name" value="Ion_transp-like_CBS"/>
</dbReference>
<feature type="transmembrane region" description="Helical" evidence="9">
    <location>
        <begin position="26"/>
        <end position="50"/>
    </location>
</feature>
<keyword evidence="3" id="KW-0677">Repeat</keyword>
<feature type="domain" description="CBS" evidence="10">
    <location>
        <begin position="278"/>
        <end position="339"/>
    </location>
</feature>
<dbReference type="Pfam" id="PF01595">
    <property type="entry name" value="CNNM"/>
    <property type="match status" value="1"/>
</dbReference>
<dbReference type="SMART" id="SM00116">
    <property type="entry name" value="CBS"/>
    <property type="match status" value="2"/>
</dbReference>
<dbReference type="PROSITE" id="PS51846">
    <property type="entry name" value="CNNM"/>
    <property type="match status" value="1"/>
</dbReference>
<evidence type="ECO:0000256" key="5">
    <source>
        <dbReference type="ARBA" id="ARBA00023122"/>
    </source>
</evidence>
<dbReference type="PROSITE" id="PS51371">
    <property type="entry name" value="CBS"/>
    <property type="match status" value="1"/>
</dbReference>
<dbReference type="InterPro" id="IPR002550">
    <property type="entry name" value="CNNM"/>
</dbReference>
<dbReference type="eggNOG" id="COG1253">
    <property type="taxonomic scope" value="Bacteria"/>
</dbReference>
<dbReference type="Gene3D" id="3.10.580.10">
    <property type="entry name" value="CBS-domain"/>
    <property type="match status" value="1"/>
</dbReference>
<dbReference type="GO" id="GO:0005886">
    <property type="term" value="C:plasma membrane"/>
    <property type="evidence" value="ECO:0007669"/>
    <property type="project" value="TreeGrafter"/>
</dbReference>